<evidence type="ECO:0000313" key="1">
    <source>
        <dbReference type="EMBL" id="CAG8747706.1"/>
    </source>
</evidence>
<proteinExistence type="predicted"/>
<feature type="non-terminal residue" evidence="1">
    <location>
        <position position="237"/>
    </location>
</feature>
<reference evidence="1" key="1">
    <citation type="submission" date="2021-06" db="EMBL/GenBank/DDBJ databases">
        <authorList>
            <person name="Kallberg Y."/>
            <person name="Tangrot J."/>
            <person name="Rosling A."/>
        </authorList>
    </citation>
    <scope>NUCLEOTIDE SEQUENCE</scope>
    <source>
        <strain evidence="1">MA461A</strain>
    </source>
</reference>
<organism evidence="1 2">
    <name type="scientific">Racocetra persica</name>
    <dbReference type="NCBI Taxonomy" id="160502"/>
    <lineage>
        <taxon>Eukaryota</taxon>
        <taxon>Fungi</taxon>
        <taxon>Fungi incertae sedis</taxon>
        <taxon>Mucoromycota</taxon>
        <taxon>Glomeromycotina</taxon>
        <taxon>Glomeromycetes</taxon>
        <taxon>Diversisporales</taxon>
        <taxon>Gigasporaceae</taxon>
        <taxon>Racocetra</taxon>
    </lineage>
</organism>
<accession>A0ACA9QGT4</accession>
<dbReference type="Proteomes" id="UP000789920">
    <property type="component" value="Unassembled WGS sequence"/>
</dbReference>
<sequence length="237" mass="27050">MEMLLDIERQDSIPESSELSLPENVTAILPQNYNYMVTEFQQFPKHITLEGFSIDHFELKIFANVDNVEGTHQYAPCKHQGAVATKYNIGSLNFYQSLMPYDCAIFAYIVSGLLSNDHSFYTSLHACTNNKPEDLRYKIQLNNVPQESNKIQKTEILDINSTTLEHNSASFNSFLEIIKHDYENCSPNLQTAFNKFAERYNVAKAKSVLALTLFLYDINHNVNPLARVKSGAKIRVQ</sequence>
<name>A0ACA9QGT4_9GLOM</name>
<protein>
    <submittedName>
        <fullName evidence="1">6648_t:CDS:1</fullName>
    </submittedName>
</protein>
<comment type="caution">
    <text evidence="1">The sequence shown here is derived from an EMBL/GenBank/DDBJ whole genome shotgun (WGS) entry which is preliminary data.</text>
</comment>
<evidence type="ECO:0000313" key="2">
    <source>
        <dbReference type="Proteomes" id="UP000789920"/>
    </source>
</evidence>
<dbReference type="EMBL" id="CAJVQC010031163">
    <property type="protein sequence ID" value="CAG8747706.1"/>
    <property type="molecule type" value="Genomic_DNA"/>
</dbReference>
<keyword evidence="2" id="KW-1185">Reference proteome</keyword>
<gene>
    <name evidence="1" type="ORF">RPERSI_LOCUS13846</name>
</gene>